<dbReference type="EMBL" id="JXTB01000066">
    <property type="protein sequence ID" value="PON68026.1"/>
    <property type="molecule type" value="Genomic_DNA"/>
</dbReference>
<dbReference type="SUPFAM" id="SSF53474">
    <property type="entry name" value="alpha/beta-Hydrolases"/>
    <property type="match status" value="1"/>
</dbReference>
<dbReference type="STRING" id="3476.A0A2P5D410"/>
<sequence length="356" mass="39730">MAGKHDDAFAAGDYQPDHAVVKWYSVTDFRLRYHRFTVPLDYSSDLSAASASPKNKISIFARDVVAVRGTGLSTPLTYSSLLQFQSAQDLADYVKHFRADSIVHDAEFIRVRLVPDAGTWTALGQSYGGFCAVTYLSFAQEGLKQVLLTGGIPPIRNASTADAVSRACFEQFILQNEKYYKRYPEDVEIVQEVVNYLSESEGGGVDLPSGGMLTLQACNLSVFHFWDAMLVLSVCTTCRLETVWNPVIVPGAPKRISYNFLVTVRNIIASSLIVNQSVNIISHQPFSSLLLQFEKLISFKANPLSALLSESIFCQGASSQWSAQRIRGEYESEFDAIRALYFSLERLAYYKLRIFK</sequence>
<organism evidence="3 4">
    <name type="scientific">Parasponia andersonii</name>
    <name type="common">Sponia andersonii</name>
    <dbReference type="NCBI Taxonomy" id="3476"/>
    <lineage>
        <taxon>Eukaryota</taxon>
        <taxon>Viridiplantae</taxon>
        <taxon>Streptophyta</taxon>
        <taxon>Embryophyta</taxon>
        <taxon>Tracheophyta</taxon>
        <taxon>Spermatophyta</taxon>
        <taxon>Magnoliopsida</taxon>
        <taxon>eudicotyledons</taxon>
        <taxon>Gunneridae</taxon>
        <taxon>Pentapetalae</taxon>
        <taxon>rosids</taxon>
        <taxon>fabids</taxon>
        <taxon>Rosales</taxon>
        <taxon>Cannabaceae</taxon>
        <taxon>Parasponia</taxon>
    </lineage>
</organism>
<dbReference type="InterPro" id="IPR051601">
    <property type="entry name" value="Serine_prot/Carboxylest_S33"/>
</dbReference>
<comment type="similarity">
    <text evidence="1">Belongs to the peptidase S33 family.</text>
</comment>
<protein>
    <submittedName>
        <fullName evidence="3">Alpha/beta hydrolase fold</fullName>
    </submittedName>
</protein>
<keyword evidence="4" id="KW-1185">Reference proteome</keyword>
<evidence type="ECO:0000313" key="3">
    <source>
        <dbReference type="EMBL" id="PON68026.1"/>
    </source>
</evidence>
<dbReference type="OrthoDB" id="1898734at2759"/>
<keyword evidence="2 3" id="KW-0378">Hydrolase</keyword>
<dbReference type="Proteomes" id="UP000237105">
    <property type="component" value="Unassembled WGS sequence"/>
</dbReference>
<comment type="caution">
    <text evidence="3">The sequence shown here is derived from an EMBL/GenBank/DDBJ whole genome shotgun (WGS) entry which is preliminary data.</text>
</comment>
<evidence type="ECO:0000256" key="1">
    <source>
        <dbReference type="ARBA" id="ARBA00010088"/>
    </source>
</evidence>
<evidence type="ECO:0000313" key="4">
    <source>
        <dbReference type="Proteomes" id="UP000237105"/>
    </source>
</evidence>
<dbReference type="Gene3D" id="3.40.50.1820">
    <property type="entry name" value="alpha/beta hydrolase"/>
    <property type="match status" value="1"/>
</dbReference>
<gene>
    <name evidence="3" type="ORF">PanWU01x14_098300</name>
</gene>
<accession>A0A2P5D410</accession>
<proteinExistence type="inferred from homology"/>
<dbReference type="AlphaFoldDB" id="A0A2P5D410"/>
<evidence type="ECO:0000256" key="2">
    <source>
        <dbReference type="ARBA" id="ARBA00022801"/>
    </source>
</evidence>
<reference evidence="4" key="1">
    <citation type="submission" date="2016-06" db="EMBL/GenBank/DDBJ databases">
        <title>Parallel loss of symbiosis genes in relatives of nitrogen-fixing non-legume Parasponia.</title>
        <authorList>
            <person name="Van Velzen R."/>
            <person name="Holmer R."/>
            <person name="Bu F."/>
            <person name="Rutten L."/>
            <person name="Van Zeijl A."/>
            <person name="Liu W."/>
            <person name="Santuari L."/>
            <person name="Cao Q."/>
            <person name="Sharma T."/>
            <person name="Shen D."/>
            <person name="Roswanjaya Y."/>
            <person name="Wardhani T."/>
            <person name="Kalhor M.S."/>
            <person name="Jansen J."/>
            <person name="Van den Hoogen J."/>
            <person name="Gungor B."/>
            <person name="Hartog M."/>
            <person name="Hontelez J."/>
            <person name="Verver J."/>
            <person name="Yang W.-C."/>
            <person name="Schijlen E."/>
            <person name="Repin R."/>
            <person name="Schilthuizen M."/>
            <person name="Schranz E."/>
            <person name="Heidstra R."/>
            <person name="Miyata K."/>
            <person name="Fedorova E."/>
            <person name="Kohlen W."/>
            <person name="Bisseling T."/>
            <person name="Smit S."/>
            <person name="Geurts R."/>
        </authorList>
    </citation>
    <scope>NUCLEOTIDE SEQUENCE [LARGE SCALE GENOMIC DNA]</scope>
    <source>
        <strain evidence="4">cv. WU1-14</strain>
    </source>
</reference>
<dbReference type="GO" id="GO:0016787">
    <property type="term" value="F:hydrolase activity"/>
    <property type="evidence" value="ECO:0007669"/>
    <property type="project" value="UniProtKB-KW"/>
</dbReference>
<dbReference type="PANTHER" id="PTHR43248:SF2">
    <property type="entry name" value="PROLYL AMINOPEPTIDASE"/>
    <property type="match status" value="1"/>
</dbReference>
<name>A0A2P5D410_PARAD</name>
<dbReference type="PANTHER" id="PTHR43248">
    <property type="entry name" value="2-SUCCINYL-6-HYDROXY-2,4-CYCLOHEXADIENE-1-CARBOXYLATE SYNTHASE"/>
    <property type="match status" value="1"/>
</dbReference>
<dbReference type="InterPro" id="IPR029058">
    <property type="entry name" value="AB_hydrolase_fold"/>
</dbReference>